<evidence type="ECO:0000256" key="2">
    <source>
        <dbReference type="SAM" id="SignalP"/>
    </source>
</evidence>
<feature type="signal peptide" evidence="2">
    <location>
        <begin position="1"/>
        <end position="19"/>
    </location>
</feature>
<evidence type="ECO:0000256" key="1">
    <source>
        <dbReference type="ARBA" id="ARBA00022729"/>
    </source>
</evidence>
<keyword evidence="4" id="KW-1185">Reference proteome</keyword>
<feature type="chain" id="PRO_5046148762" evidence="2">
    <location>
        <begin position="20"/>
        <end position="357"/>
    </location>
</feature>
<sequence>MLQGAVAAAPVALAAPALAQTQSPEIRWRLTSSFPKNLDILFGGAEYLARRVAEMTENRFQIRSFAAGEIVPALQVLDAVQNGTIECGQTSSLYYVGKDPTLAAFAAIPFGMNMRQLTAWLRQGGGNEIAAELYRDYNVVGIPFGDTGTQMGGWFRKEIRTLEDLKGLKFRISGFAGHLFSRLGAAPTQISASDIYPALERGTIDAAEWIGPYDDEKLGFVRVAKFYYTPGFWDPCSRGVLMVNQAAWNSLPEHYRHILEVACGEASMEMTSRYDEANPQALRRLLANGAQLRNWPREIMQAAWRSTHDLYEETAAQNPRFRKMWTSYKAFRDEQFQWFRVAENAYENFAFVAAAQR</sequence>
<proteinExistence type="predicted"/>
<name>A0ABS1V982_9PROT</name>
<dbReference type="PIRSF" id="PIRSF039026">
    <property type="entry name" value="SiaP"/>
    <property type="match status" value="1"/>
</dbReference>
<evidence type="ECO:0000313" key="3">
    <source>
        <dbReference type="EMBL" id="MBL6458219.1"/>
    </source>
</evidence>
<dbReference type="Gene3D" id="3.40.190.10">
    <property type="entry name" value="Periplasmic binding protein-like II"/>
    <property type="match status" value="1"/>
</dbReference>
<reference evidence="3 4" key="1">
    <citation type="submission" date="2021-01" db="EMBL/GenBank/DDBJ databases">
        <title>Belnapia mucosa sp. nov. and Belnapia arida sp. nov., isolated from the Tabernas Desert (Almeria, Spain).</title>
        <authorList>
            <person name="Molina-Menor E."/>
            <person name="Vidal-Verdu A."/>
            <person name="Calonge A."/>
            <person name="Satari L."/>
            <person name="Pereto Magraner J."/>
            <person name="Porcar Miralles M."/>
        </authorList>
    </citation>
    <scope>NUCLEOTIDE SEQUENCE [LARGE SCALE GENOMIC DNA]</scope>
    <source>
        <strain evidence="3 4">T6</strain>
    </source>
</reference>
<accession>A0ABS1V982</accession>
<gene>
    <name evidence="3" type="primary">dctP</name>
    <name evidence="3" type="ORF">JMJ55_23050</name>
</gene>
<dbReference type="Pfam" id="PF03480">
    <property type="entry name" value="DctP"/>
    <property type="match status" value="1"/>
</dbReference>
<dbReference type="InterPro" id="IPR038404">
    <property type="entry name" value="TRAP_DctP_sf"/>
</dbReference>
<protein>
    <submittedName>
        <fullName evidence="3">TRAP transporter substrate-binding protein DctP</fullName>
    </submittedName>
</protein>
<organism evidence="3 4">
    <name type="scientific">Belnapia mucosa</name>
    <dbReference type="NCBI Taxonomy" id="2804532"/>
    <lineage>
        <taxon>Bacteria</taxon>
        <taxon>Pseudomonadati</taxon>
        <taxon>Pseudomonadota</taxon>
        <taxon>Alphaproteobacteria</taxon>
        <taxon>Acetobacterales</taxon>
        <taxon>Roseomonadaceae</taxon>
        <taxon>Belnapia</taxon>
    </lineage>
</organism>
<dbReference type="NCBIfam" id="NF037995">
    <property type="entry name" value="TRAP_S1"/>
    <property type="match status" value="1"/>
</dbReference>
<dbReference type="EMBL" id="JAEUXJ010000012">
    <property type="protein sequence ID" value="MBL6458219.1"/>
    <property type="molecule type" value="Genomic_DNA"/>
</dbReference>
<dbReference type="PANTHER" id="PTHR33376:SF5">
    <property type="entry name" value="EXTRACYTOPLASMIC SOLUTE RECEPTOR PROTEIN"/>
    <property type="match status" value="1"/>
</dbReference>
<comment type="caution">
    <text evidence="3">The sequence shown here is derived from an EMBL/GenBank/DDBJ whole genome shotgun (WGS) entry which is preliminary data.</text>
</comment>
<dbReference type="InterPro" id="IPR018389">
    <property type="entry name" value="DctP_fam"/>
</dbReference>
<dbReference type="Gene3D" id="3.40.190.170">
    <property type="entry name" value="Bacterial extracellular solute-binding protein, family 7"/>
    <property type="match status" value="1"/>
</dbReference>
<evidence type="ECO:0000313" key="4">
    <source>
        <dbReference type="Proteomes" id="UP000606490"/>
    </source>
</evidence>
<keyword evidence="1 2" id="KW-0732">Signal</keyword>
<dbReference type="InterPro" id="IPR026289">
    <property type="entry name" value="SBP_TakP-like"/>
</dbReference>
<dbReference type="PANTHER" id="PTHR33376">
    <property type="match status" value="1"/>
</dbReference>
<dbReference type="Proteomes" id="UP000606490">
    <property type="component" value="Unassembled WGS sequence"/>
</dbReference>